<gene>
    <name evidence="2" type="ORF">BSTOLATCC_MIC55900</name>
</gene>
<dbReference type="AlphaFoldDB" id="A0AAU9K5Z3"/>
<feature type="compositionally biased region" description="Polar residues" evidence="1">
    <location>
        <begin position="62"/>
        <end position="84"/>
    </location>
</feature>
<reference evidence="2" key="1">
    <citation type="submission" date="2021-09" db="EMBL/GenBank/DDBJ databases">
        <authorList>
            <consortium name="AG Swart"/>
            <person name="Singh M."/>
            <person name="Singh A."/>
            <person name="Seah K."/>
            <person name="Emmerich C."/>
        </authorList>
    </citation>
    <scope>NUCLEOTIDE SEQUENCE</scope>
    <source>
        <strain evidence="2">ATCC30299</strain>
    </source>
</reference>
<dbReference type="EMBL" id="CAJZBQ010000054">
    <property type="protein sequence ID" value="CAG9332454.1"/>
    <property type="molecule type" value="Genomic_DNA"/>
</dbReference>
<protein>
    <recommendedName>
        <fullName evidence="4">FCP1 homology domain-containing protein</fullName>
    </recommendedName>
</protein>
<evidence type="ECO:0000313" key="2">
    <source>
        <dbReference type="EMBL" id="CAG9332454.1"/>
    </source>
</evidence>
<feature type="region of interest" description="Disordered" evidence="1">
    <location>
        <begin position="28"/>
        <end position="84"/>
    </location>
</feature>
<comment type="caution">
    <text evidence="2">The sequence shown here is derived from an EMBL/GenBank/DDBJ whole genome shotgun (WGS) entry which is preliminary data.</text>
</comment>
<dbReference type="Proteomes" id="UP001162131">
    <property type="component" value="Unassembled WGS sequence"/>
</dbReference>
<proteinExistence type="predicted"/>
<evidence type="ECO:0008006" key="4">
    <source>
        <dbReference type="Google" id="ProtNLM"/>
    </source>
</evidence>
<organism evidence="2 3">
    <name type="scientific">Blepharisma stoltei</name>
    <dbReference type="NCBI Taxonomy" id="1481888"/>
    <lineage>
        <taxon>Eukaryota</taxon>
        <taxon>Sar</taxon>
        <taxon>Alveolata</taxon>
        <taxon>Ciliophora</taxon>
        <taxon>Postciliodesmatophora</taxon>
        <taxon>Heterotrichea</taxon>
        <taxon>Heterotrichida</taxon>
        <taxon>Blepharismidae</taxon>
        <taxon>Blepharisma</taxon>
    </lineage>
</organism>
<evidence type="ECO:0000313" key="3">
    <source>
        <dbReference type="Proteomes" id="UP001162131"/>
    </source>
</evidence>
<name>A0AAU9K5Z3_9CILI</name>
<sequence>MKLHNTPKYFSSGFKAKPHKLSKLTIELPDVDESTPEPPKVQSCKMTRQSPSHRLIGISRPKTISKTPTSFQPPSTKVKNNSASSTPIGGFKSFQFPSTTRNADLSKTPLPLKSLSVKNIYKPKVHTFKKKPKPNTSSSAFKKMSTCITKTQKSEKIPETGSSPNIASVITQLKSNQPYEASRSGEDDAEAANNLWYKEHLYTTFQGLQLVRLFPPADMKLIKKKRLSVPIRKGYENAKTVIFDLDETLVHCRLVKS</sequence>
<evidence type="ECO:0000256" key="1">
    <source>
        <dbReference type="SAM" id="MobiDB-lite"/>
    </source>
</evidence>
<keyword evidence="3" id="KW-1185">Reference proteome</keyword>
<accession>A0AAU9K5Z3</accession>